<evidence type="ECO:0000256" key="3">
    <source>
        <dbReference type="ARBA" id="ARBA00022723"/>
    </source>
</evidence>
<evidence type="ECO:0000256" key="6">
    <source>
        <dbReference type="ARBA" id="ARBA00022842"/>
    </source>
</evidence>
<feature type="domain" description="XPG-I" evidence="8">
    <location>
        <begin position="692"/>
        <end position="763"/>
    </location>
</feature>
<dbReference type="PRINTS" id="PR00853">
    <property type="entry name" value="XPGRADSUPER"/>
</dbReference>
<name>A0A9P6FYR1_9FUNG</name>
<keyword evidence="3" id="KW-0479">Metal-binding</keyword>
<comment type="cofactor">
    <cofactor evidence="1">
        <name>Mg(2+)</name>
        <dbReference type="ChEBI" id="CHEBI:18420"/>
    </cofactor>
</comment>
<keyword evidence="5" id="KW-0378">Hydrolase</keyword>
<dbReference type="InterPro" id="IPR008918">
    <property type="entry name" value="HhH2"/>
</dbReference>
<dbReference type="SUPFAM" id="SSF47807">
    <property type="entry name" value="5' to 3' exonuclease, C-terminal subdomain"/>
    <property type="match status" value="1"/>
</dbReference>
<dbReference type="Proteomes" id="UP000780801">
    <property type="component" value="Unassembled WGS sequence"/>
</dbReference>
<evidence type="ECO:0000256" key="1">
    <source>
        <dbReference type="ARBA" id="ARBA00001946"/>
    </source>
</evidence>
<comment type="caution">
    <text evidence="10">The sequence shown here is derived from an EMBL/GenBank/DDBJ whole genome shotgun (WGS) entry which is preliminary data.</text>
</comment>
<dbReference type="Gene3D" id="1.10.150.20">
    <property type="entry name" value="5' to 3' exonuclease, C-terminal subdomain"/>
    <property type="match status" value="1"/>
</dbReference>
<organism evidence="10 11">
    <name type="scientific">Lunasporangiospora selenospora</name>
    <dbReference type="NCBI Taxonomy" id="979761"/>
    <lineage>
        <taxon>Eukaryota</taxon>
        <taxon>Fungi</taxon>
        <taxon>Fungi incertae sedis</taxon>
        <taxon>Mucoromycota</taxon>
        <taxon>Mortierellomycotina</taxon>
        <taxon>Mortierellomycetes</taxon>
        <taxon>Mortierellales</taxon>
        <taxon>Mortierellaceae</taxon>
        <taxon>Lunasporangiospora</taxon>
    </lineage>
</organism>
<dbReference type="GO" id="GO:0017108">
    <property type="term" value="F:5'-flap endonuclease activity"/>
    <property type="evidence" value="ECO:0007669"/>
    <property type="project" value="TreeGrafter"/>
</dbReference>
<dbReference type="CDD" id="cd09901">
    <property type="entry name" value="H3TH_FEN1-like"/>
    <property type="match status" value="1"/>
</dbReference>
<accession>A0A9P6FYR1</accession>
<dbReference type="Pfam" id="PF00867">
    <property type="entry name" value="XPG_I"/>
    <property type="match status" value="1"/>
</dbReference>
<evidence type="ECO:0000259" key="9">
    <source>
        <dbReference type="SMART" id="SM00485"/>
    </source>
</evidence>
<evidence type="ECO:0000259" key="8">
    <source>
        <dbReference type="SMART" id="SM00484"/>
    </source>
</evidence>
<dbReference type="InterPro" id="IPR029060">
    <property type="entry name" value="PIN-like_dom_sf"/>
</dbReference>
<dbReference type="GO" id="GO:0006281">
    <property type="term" value="P:DNA repair"/>
    <property type="evidence" value="ECO:0007669"/>
    <property type="project" value="UniProtKB-ARBA"/>
</dbReference>
<evidence type="ECO:0000256" key="4">
    <source>
        <dbReference type="ARBA" id="ARBA00022759"/>
    </source>
</evidence>
<keyword evidence="6" id="KW-0460">Magnesium</keyword>
<feature type="compositionally biased region" description="Basic residues" evidence="7">
    <location>
        <begin position="511"/>
        <end position="521"/>
    </location>
</feature>
<dbReference type="InterPro" id="IPR006086">
    <property type="entry name" value="XPG-I_dom"/>
</dbReference>
<protein>
    <submittedName>
        <fullName evidence="10">Elongation of fatty acids protein 2</fullName>
    </submittedName>
</protein>
<feature type="region of interest" description="Disordered" evidence="7">
    <location>
        <begin position="498"/>
        <end position="563"/>
    </location>
</feature>
<dbReference type="EMBL" id="JAABOA010000649">
    <property type="protein sequence ID" value="KAF9583606.1"/>
    <property type="molecule type" value="Genomic_DNA"/>
</dbReference>
<dbReference type="SMART" id="SM00485">
    <property type="entry name" value="XPGN"/>
    <property type="match status" value="1"/>
</dbReference>
<dbReference type="InterPro" id="IPR006084">
    <property type="entry name" value="XPG/Rad2"/>
</dbReference>
<dbReference type="SUPFAM" id="SSF88723">
    <property type="entry name" value="PIN domain-like"/>
    <property type="match status" value="1"/>
</dbReference>
<gene>
    <name evidence="10" type="primary">FEN1_2</name>
    <name evidence="10" type="ORF">BGW38_009053</name>
</gene>
<dbReference type="SMART" id="SM00484">
    <property type="entry name" value="XPGI"/>
    <property type="match status" value="1"/>
</dbReference>
<dbReference type="OrthoDB" id="31113at2759"/>
<dbReference type="PANTHER" id="PTHR11081">
    <property type="entry name" value="FLAP ENDONUCLEASE FAMILY MEMBER"/>
    <property type="match status" value="1"/>
</dbReference>
<dbReference type="PANTHER" id="PTHR11081:SF9">
    <property type="entry name" value="FLAP ENDONUCLEASE 1"/>
    <property type="match status" value="1"/>
</dbReference>
<evidence type="ECO:0000256" key="5">
    <source>
        <dbReference type="ARBA" id="ARBA00022801"/>
    </source>
</evidence>
<evidence type="ECO:0000256" key="7">
    <source>
        <dbReference type="SAM" id="MobiDB-lite"/>
    </source>
</evidence>
<evidence type="ECO:0000256" key="2">
    <source>
        <dbReference type="ARBA" id="ARBA00022722"/>
    </source>
</evidence>
<dbReference type="InterPro" id="IPR006085">
    <property type="entry name" value="XPG_DNA_repair_N"/>
</dbReference>
<dbReference type="Pfam" id="PF00752">
    <property type="entry name" value="XPG_N"/>
    <property type="match status" value="1"/>
</dbReference>
<feature type="region of interest" description="Disordered" evidence="7">
    <location>
        <begin position="885"/>
        <end position="920"/>
    </location>
</feature>
<feature type="compositionally biased region" description="Polar residues" evidence="7">
    <location>
        <begin position="535"/>
        <end position="560"/>
    </location>
</feature>
<evidence type="ECO:0000313" key="10">
    <source>
        <dbReference type="EMBL" id="KAF9583606.1"/>
    </source>
</evidence>
<keyword evidence="11" id="KW-1185">Reference proteome</keyword>
<feature type="domain" description="XPG N-terminal" evidence="9">
    <location>
        <begin position="1"/>
        <end position="98"/>
    </location>
</feature>
<dbReference type="GO" id="GO:0046872">
    <property type="term" value="F:metal ion binding"/>
    <property type="evidence" value="ECO:0007669"/>
    <property type="project" value="UniProtKB-KW"/>
</dbReference>
<evidence type="ECO:0000313" key="11">
    <source>
        <dbReference type="Proteomes" id="UP000780801"/>
    </source>
</evidence>
<sequence length="920" mass="101972">MGVKGLTSLLRKLAPGSVRKRHISAYKDMTVAIDVSCFLNRFIYGADPHPARVQRGMYKLCLFMRMNGIKPIFVFDGPNRIIEKKREGEKREAMKEKAQKSFQLERNRKQRLNSLKRSAKIIEQFTPDQVSSILEDIALENNEATRQGVKSLMDNLSAISLDNRPMRADSISKTQGAQTIPEILLELESDPLQKSPIDLQRNLRNIVGGGEDPKLVAGDINAMVSRFGSLNDSELAILGSYSVEDTVISLEDPAPVLLDEAHIGLELHMKVSQHFYGQTPSTSLAPTPENTVTLIDYGTHSLDPYETHPSYIDGAKETRSKSGPVEHLNISPMSTRMFTERDDYDDTYTSSGDLALENTGASLETIILPDELSSLLKHSSIFPDLEELGENDADETKVRRGFKKFLKAIERNSQDPTASDADCTRRQRELNALESQLIQEIKDLSERSKDKRIETELEAITKEMGPIVQDNRVATPEPLATLSHLTSTLSATLLPLEQYQVSSPQNETKTKQSKRGSRKSSKSQAGKTEDPFPLSITTPKDVGQSSAKVIDTPTSSTDEANYQRDLTWEAESSMLDGGIDKSIYSTTMERGSADNIDSESCESLNAISAEWKVGNEEAGVQDSVSQDSSQGPVQKENLLTESSSILEDPDDRDIKAMIKDVITKHQSVFMTLERRTLRITYELGQTCRQLLDAMGQPTIEALDAEAESVCAQLTDLGIADATVSEDTDSAVFGNGLLLREMDSTGKKDILEINPLVAREELGLSRDAFRDMCILCGTDFSDTMEGIGPMRAAQLMQYYGSIESIMANTKHKPRPYFKYDQARTVFDRIPTIPSDPQLYEPKDEKQPMLLELLLKYEITPEEVRLDLINDADSSLTDSASKPLDVWGETRYGDQPSTSGFGSDPFAATTMDIGQDKGGSSF</sequence>
<keyword evidence="2" id="KW-0540">Nuclease</keyword>
<dbReference type="Gene3D" id="3.40.50.1010">
    <property type="entry name" value="5'-nuclease"/>
    <property type="match status" value="2"/>
</dbReference>
<proteinExistence type="predicted"/>
<keyword evidence="4" id="KW-0255">Endonuclease</keyword>
<dbReference type="InterPro" id="IPR036279">
    <property type="entry name" value="5-3_exonuclease_C_sf"/>
</dbReference>
<reference evidence="10" key="1">
    <citation type="journal article" date="2020" name="Fungal Divers.">
        <title>Resolving the Mortierellaceae phylogeny through synthesis of multi-gene phylogenetics and phylogenomics.</title>
        <authorList>
            <person name="Vandepol N."/>
            <person name="Liber J."/>
            <person name="Desiro A."/>
            <person name="Na H."/>
            <person name="Kennedy M."/>
            <person name="Barry K."/>
            <person name="Grigoriev I.V."/>
            <person name="Miller A.N."/>
            <person name="O'Donnell K."/>
            <person name="Stajich J.E."/>
            <person name="Bonito G."/>
        </authorList>
    </citation>
    <scope>NUCLEOTIDE SEQUENCE</scope>
    <source>
        <strain evidence="10">KOD1015</strain>
    </source>
</reference>
<dbReference type="GO" id="GO:0003677">
    <property type="term" value="F:DNA binding"/>
    <property type="evidence" value="ECO:0007669"/>
    <property type="project" value="InterPro"/>
</dbReference>
<dbReference type="SMART" id="SM00279">
    <property type="entry name" value="HhH2"/>
    <property type="match status" value="1"/>
</dbReference>
<dbReference type="AlphaFoldDB" id="A0A9P6FYR1"/>